<dbReference type="PANTHER" id="PTHR45625:SF3">
    <property type="entry name" value="PEPTIDYL-PROLYL CIS-TRANS ISOMERASE B-RELATED"/>
    <property type="match status" value="1"/>
</dbReference>
<dbReference type="AlphaFoldDB" id="A0AAC9YWV9"/>
<accession>A0AAC9YWV9</accession>
<dbReference type="RefSeq" id="WP_095697165.1">
    <property type="nucleotide sequence ID" value="NZ_CP016778.1"/>
</dbReference>
<gene>
    <name evidence="4" type="ORF">A1sIIB76_05305</name>
</gene>
<feature type="chain" id="PRO_5041777429" description="Peptidyl-prolyl cis-trans isomerase" evidence="2">
    <location>
        <begin position="27"/>
        <end position="212"/>
    </location>
</feature>
<keyword evidence="2" id="KW-0697">Rotamase</keyword>
<dbReference type="PROSITE" id="PS50072">
    <property type="entry name" value="CSA_PPIASE_2"/>
    <property type="match status" value="1"/>
</dbReference>
<feature type="domain" description="PPIase cyclophilin-type" evidence="3">
    <location>
        <begin position="65"/>
        <end position="211"/>
    </location>
</feature>
<dbReference type="SUPFAM" id="SSF50891">
    <property type="entry name" value="Cyclophilin-like"/>
    <property type="match status" value="1"/>
</dbReference>
<reference evidence="4 5" key="1">
    <citation type="submission" date="2016-07" db="EMBL/GenBank/DDBJ databases">
        <title>High microdiversification within the ubiquitous acI lineage of Actinobacteria.</title>
        <authorList>
            <person name="Neuenschwander S.M."/>
            <person name="Salcher M."/>
            <person name="Ghai R."/>
            <person name="Pernthaler J."/>
        </authorList>
    </citation>
    <scope>NUCLEOTIDE SEQUENCE [LARGE SCALE GENOMIC DNA]</scope>
    <source>
        <strain evidence="4">MMS-IIB-76</strain>
    </source>
</reference>
<comment type="function">
    <text evidence="1 2">PPIases accelerate the folding of proteins. It catalyzes the cis-trans isomerization of proline imidic peptide bonds in oligopeptides.</text>
</comment>
<comment type="similarity">
    <text evidence="2">Belongs to the cyclophilin-type PPIase family.</text>
</comment>
<dbReference type="PRINTS" id="PR00153">
    <property type="entry name" value="CSAPPISMRASE"/>
</dbReference>
<dbReference type="EC" id="5.2.1.8" evidence="2"/>
<evidence type="ECO:0000256" key="2">
    <source>
        <dbReference type="RuleBase" id="RU363019"/>
    </source>
</evidence>
<dbReference type="Pfam" id="PF00160">
    <property type="entry name" value="Pro_isomerase"/>
    <property type="match status" value="1"/>
</dbReference>
<name>A0AAC9YWV9_9ACTN</name>
<keyword evidence="2" id="KW-0732">Signal</keyword>
<dbReference type="PANTHER" id="PTHR45625">
    <property type="entry name" value="PEPTIDYL-PROLYL CIS-TRANS ISOMERASE-RELATED"/>
    <property type="match status" value="1"/>
</dbReference>
<evidence type="ECO:0000313" key="5">
    <source>
        <dbReference type="Proteomes" id="UP000217194"/>
    </source>
</evidence>
<evidence type="ECO:0000259" key="3">
    <source>
        <dbReference type="PROSITE" id="PS50072"/>
    </source>
</evidence>
<dbReference type="InterPro" id="IPR044666">
    <property type="entry name" value="Cyclophilin_A-like"/>
</dbReference>
<sequence>MRKVSAIAVAVLVLAGALISVQQASAAPIVCKPTTAKAHTPLKTVPPQKPAKPLPKSMTLKTNCGDVVIALDAKAPFTVTQITALAKAGYYNKSLCHREAVSGFEMLQCGDPTAQGNGGPGFTYGDENLPIGKALAYPAGTVAMANAGPNTNGSQFFLVFGDSPALGPSYSIWGKITKGLDVLRYIASKGVNDPSGIGAPKIKVAIESVVVK</sequence>
<dbReference type="InterPro" id="IPR002130">
    <property type="entry name" value="Cyclophilin-type_PPIase_dom"/>
</dbReference>
<comment type="catalytic activity">
    <reaction evidence="2">
        <text>[protein]-peptidylproline (omega=180) = [protein]-peptidylproline (omega=0)</text>
        <dbReference type="Rhea" id="RHEA:16237"/>
        <dbReference type="Rhea" id="RHEA-COMP:10747"/>
        <dbReference type="Rhea" id="RHEA-COMP:10748"/>
        <dbReference type="ChEBI" id="CHEBI:83833"/>
        <dbReference type="ChEBI" id="CHEBI:83834"/>
        <dbReference type="EC" id="5.2.1.8"/>
    </reaction>
</comment>
<evidence type="ECO:0000256" key="1">
    <source>
        <dbReference type="ARBA" id="ARBA00002388"/>
    </source>
</evidence>
<dbReference type="EMBL" id="CP016778">
    <property type="protein sequence ID" value="ASY22956.1"/>
    <property type="molecule type" value="Genomic_DNA"/>
</dbReference>
<organism evidence="4 5">
    <name type="scientific">Candidatus Planktophila versatilis</name>
    <dbReference type="NCBI Taxonomy" id="1884905"/>
    <lineage>
        <taxon>Bacteria</taxon>
        <taxon>Bacillati</taxon>
        <taxon>Actinomycetota</taxon>
        <taxon>Actinomycetes</taxon>
        <taxon>Candidatus Nanopelagicales</taxon>
        <taxon>Candidatus Nanopelagicaceae</taxon>
        <taxon>Candidatus Planktophila</taxon>
    </lineage>
</organism>
<evidence type="ECO:0000313" key="4">
    <source>
        <dbReference type="EMBL" id="ASY22956.1"/>
    </source>
</evidence>
<feature type="signal peptide" evidence="2">
    <location>
        <begin position="1"/>
        <end position="26"/>
    </location>
</feature>
<dbReference type="Gene3D" id="2.40.100.10">
    <property type="entry name" value="Cyclophilin-like"/>
    <property type="match status" value="1"/>
</dbReference>
<dbReference type="Proteomes" id="UP000217194">
    <property type="component" value="Chromosome"/>
</dbReference>
<proteinExistence type="inferred from homology"/>
<dbReference type="InterPro" id="IPR029000">
    <property type="entry name" value="Cyclophilin-like_dom_sf"/>
</dbReference>
<dbReference type="GO" id="GO:0003755">
    <property type="term" value="F:peptidyl-prolyl cis-trans isomerase activity"/>
    <property type="evidence" value="ECO:0007669"/>
    <property type="project" value="UniProtKB-UniRule"/>
</dbReference>
<protein>
    <recommendedName>
        <fullName evidence="2">Peptidyl-prolyl cis-trans isomerase</fullName>
        <shortName evidence="2">PPIase</shortName>
        <ecNumber evidence="2">5.2.1.8</ecNumber>
    </recommendedName>
</protein>
<dbReference type="CDD" id="cd00317">
    <property type="entry name" value="cyclophilin"/>
    <property type="match status" value="1"/>
</dbReference>
<keyword evidence="2 4" id="KW-0413">Isomerase</keyword>